<dbReference type="Proteomes" id="UP000266673">
    <property type="component" value="Unassembled WGS sequence"/>
</dbReference>
<evidence type="ECO:0000313" key="2">
    <source>
        <dbReference type="EMBL" id="RIB14520.1"/>
    </source>
</evidence>
<dbReference type="AlphaFoldDB" id="A0A397UW84"/>
<dbReference type="STRING" id="44941.A0A397UW84"/>
<evidence type="ECO:0000313" key="3">
    <source>
        <dbReference type="Proteomes" id="UP000266673"/>
    </source>
</evidence>
<sequence>MYEALSQCVINVGNEVRKIRSRKSRLDNFVTFENYVYFANLVHVLESINNFMESISHIRGLKRFIQDINSEISLELLKDEYFKLLEEYNKSILSLGFTIPEDDQVSGILNDVEETKEFIQALQHNFKGRDESMFDIISQISDDIQNSGYKCGHDKRYSLCGSNSSQNYTHPALLKILKSLMNMSEFYGIIQNESNSGLITNEWSEYGDLRMYYTKHSNLDNLTKSKIALDICNGLVFLNEMNFLHRNIRSENILITNDFRAKIINFDHGRLAKEDSKQLEIDCTGIEYVAPEIIGRNTRTYTFTSISPSIPRVIYNFKCEIYR</sequence>
<keyword evidence="2" id="KW-0418">Kinase</keyword>
<feature type="domain" description="Protein kinase" evidence="1">
    <location>
        <begin position="82"/>
        <end position="323"/>
    </location>
</feature>
<dbReference type="InterPro" id="IPR000719">
    <property type="entry name" value="Prot_kinase_dom"/>
</dbReference>
<accession>A0A397UW84</accession>
<dbReference type="GO" id="GO:0004672">
    <property type="term" value="F:protein kinase activity"/>
    <property type="evidence" value="ECO:0007669"/>
    <property type="project" value="InterPro"/>
</dbReference>
<dbReference type="EMBL" id="QKWP01000825">
    <property type="protein sequence ID" value="RIB14520.1"/>
    <property type="molecule type" value="Genomic_DNA"/>
</dbReference>
<dbReference type="OrthoDB" id="2491882at2759"/>
<comment type="caution">
    <text evidence="2">The sequence shown here is derived from an EMBL/GenBank/DDBJ whole genome shotgun (WGS) entry which is preliminary data.</text>
</comment>
<dbReference type="GO" id="GO:0005737">
    <property type="term" value="C:cytoplasm"/>
    <property type="evidence" value="ECO:0007669"/>
    <property type="project" value="TreeGrafter"/>
</dbReference>
<dbReference type="Gene3D" id="1.10.510.10">
    <property type="entry name" value="Transferase(Phosphotransferase) domain 1"/>
    <property type="match status" value="1"/>
</dbReference>
<gene>
    <name evidence="2" type="ORF">C2G38_2040132</name>
</gene>
<reference evidence="2 3" key="1">
    <citation type="submission" date="2018-06" db="EMBL/GenBank/DDBJ databases">
        <title>Comparative genomics reveals the genomic features of Rhizophagus irregularis, R. cerebriforme, R. diaphanum and Gigaspora rosea, and their symbiotic lifestyle signature.</title>
        <authorList>
            <person name="Morin E."/>
            <person name="San Clemente H."/>
            <person name="Chen E.C.H."/>
            <person name="De La Providencia I."/>
            <person name="Hainaut M."/>
            <person name="Kuo A."/>
            <person name="Kohler A."/>
            <person name="Murat C."/>
            <person name="Tang N."/>
            <person name="Roy S."/>
            <person name="Loubradou J."/>
            <person name="Henrissat B."/>
            <person name="Grigoriev I.V."/>
            <person name="Corradi N."/>
            <person name="Roux C."/>
            <person name="Martin F.M."/>
        </authorList>
    </citation>
    <scope>NUCLEOTIDE SEQUENCE [LARGE SCALE GENOMIC DNA]</scope>
    <source>
        <strain evidence="2 3">DAOM 194757</strain>
    </source>
</reference>
<name>A0A397UW84_9GLOM</name>
<dbReference type="SUPFAM" id="SSF56112">
    <property type="entry name" value="Protein kinase-like (PK-like)"/>
    <property type="match status" value="1"/>
</dbReference>
<organism evidence="2 3">
    <name type="scientific">Gigaspora rosea</name>
    <dbReference type="NCBI Taxonomy" id="44941"/>
    <lineage>
        <taxon>Eukaryota</taxon>
        <taxon>Fungi</taxon>
        <taxon>Fungi incertae sedis</taxon>
        <taxon>Mucoromycota</taxon>
        <taxon>Glomeromycotina</taxon>
        <taxon>Glomeromycetes</taxon>
        <taxon>Diversisporales</taxon>
        <taxon>Gigasporaceae</taxon>
        <taxon>Gigaspora</taxon>
    </lineage>
</organism>
<dbReference type="PROSITE" id="PS50011">
    <property type="entry name" value="PROTEIN_KINASE_DOM"/>
    <property type="match status" value="1"/>
</dbReference>
<dbReference type="GO" id="GO:0007165">
    <property type="term" value="P:signal transduction"/>
    <property type="evidence" value="ECO:0007669"/>
    <property type="project" value="TreeGrafter"/>
</dbReference>
<keyword evidence="3" id="KW-1185">Reference proteome</keyword>
<dbReference type="PANTHER" id="PTHR23257">
    <property type="entry name" value="SERINE-THREONINE PROTEIN KINASE"/>
    <property type="match status" value="1"/>
</dbReference>
<evidence type="ECO:0000259" key="1">
    <source>
        <dbReference type="PROSITE" id="PS50011"/>
    </source>
</evidence>
<proteinExistence type="predicted"/>
<dbReference type="GO" id="GO:0005524">
    <property type="term" value="F:ATP binding"/>
    <property type="evidence" value="ECO:0007669"/>
    <property type="project" value="InterPro"/>
</dbReference>
<keyword evidence="2" id="KW-0808">Transferase</keyword>
<dbReference type="Pfam" id="PF00069">
    <property type="entry name" value="Pkinase"/>
    <property type="match status" value="1"/>
</dbReference>
<dbReference type="InterPro" id="IPR050167">
    <property type="entry name" value="Ser_Thr_protein_kinase"/>
</dbReference>
<protein>
    <submittedName>
        <fullName evidence="2">Kinase-like domain-containing protein</fullName>
    </submittedName>
</protein>
<dbReference type="InterPro" id="IPR011009">
    <property type="entry name" value="Kinase-like_dom_sf"/>
</dbReference>